<dbReference type="EMBL" id="CM001403">
    <property type="protein sequence ID" value="EHQ24745.1"/>
    <property type="molecule type" value="Genomic_DNA"/>
</dbReference>
<name>H1Y1T6_9SPHI</name>
<gene>
    <name evidence="2" type="ORF">Mucpa_0553</name>
</gene>
<accession>H1Y1T6</accession>
<dbReference type="RefSeq" id="WP_008504308.1">
    <property type="nucleotide sequence ID" value="NZ_CM001403.1"/>
</dbReference>
<dbReference type="STRING" id="714943.Mucpa_0553"/>
<dbReference type="eggNOG" id="COG3950">
    <property type="taxonomic scope" value="Bacteria"/>
</dbReference>
<dbReference type="Proteomes" id="UP000002774">
    <property type="component" value="Chromosome"/>
</dbReference>
<evidence type="ECO:0000259" key="1">
    <source>
        <dbReference type="Pfam" id="PF13304"/>
    </source>
</evidence>
<dbReference type="PANTHER" id="PTHR43581:SF2">
    <property type="entry name" value="EXCINUCLEASE ATPASE SUBUNIT"/>
    <property type="match status" value="1"/>
</dbReference>
<reference evidence="2" key="1">
    <citation type="submission" date="2011-09" db="EMBL/GenBank/DDBJ databases">
        <title>The permanent draft genome of Mucilaginibacter paludis DSM 18603.</title>
        <authorList>
            <consortium name="US DOE Joint Genome Institute (JGI-PGF)"/>
            <person name="Lucas S."/>
            <person name="Han J."/>
            <person name="Lapidus A."/>
            <person name="Bruce D."/>
            <person name="Goodwin L."/>
            <person name="Pitluck S."/>
            <person name="Peters L."/>
            <person name="Kyrpides N."/>
            <person name="Mavromatis K."/>
            <person name="Ivanova N."/>
            <person name="Mikhailova N."/>
            <person name="Held B."/>
            <person name="Detter J.C."/>
            <person name="Tapia R."/>
            <person name="Han C."/>
            <person name="Land M."/>
            <person name="Hauser L."/>
            <person name="Markowitz V."/>
            <person name="Cheng J.-F."/>
            <person name="Hugenholtz P."/>
            <person name="Woyke T."/>
            <person name="Wu D."/>
            <person name="Tindall B."/>
            <person name="Brambilla E."/>
            <person name="Klenk H.-P."/>
            <person name="Eisen J.A."/>
        </authorList>
    </citation>
    <scope>NUCLEOTIDE SEQUENCE [LARGE SCALE GENOMIC DNA]</scope>
    <source>
        <strain evidence="2">DSM 18603</strain>
    </source>
</reference>
<dbReference type="AlphaFoldDB" id="H1Y1T6"/>
<evidence type="ECO:0000313" key="3">
    <source>
        <dbReference type="Proteomes" id="UP000002774"/>
    </source>
</evidence>
<proteinExistence type="predicted"/>
<dbReference type="InterPro" id="IPR027417">
    <property type="entry name" value="P-loop_NTPase"/>
</dbReference>
<dbReference type="PANTHER" id="PTHR43581">
    <property type="entry name" value="ATP/GTP PHOSPHATASE"/>
    <property type="match status" value="1"/>
</dbReference>
<dbReference type="InterPro" id="IPR051396">
    <property type="entry name" value="Bact_Antivir_Def_Nuclease"/>
</dbReference>
<dbReference type="GO" id="GO:0005524">
    <property type="term" value="F:ATP binding"/>
    <property type="evidence" value="ECO:0007669"/>
    <property type="project" value="InterPro"/>
</dbReference>
<dbReference type="HOGENOM" id="CLU_034640_0_0_10"/>
<evidence type="ECO:0000313" key="2">
    <source>
        <dbReference type="EMBL" id="EHQ24745.1"/>
    </source>
</evidence>
<protein>
    <recommendedName>
        <fullName evidence="1">ATPase AAA-type core domain-containing protein</fullName>
    </recommendedName>
</protein>
<dbReference type="InterPro" id="IPR030974">
    <property type="entry name" value="Restrict_AAA"/>
</dbReference>
<dbReference type="NCBIfam" id="TIGR04435">
    <property type="entry name" value="restrict_AAA_1"/>
    <property type="match status" value="1"/>
</dbReference>
<dbReference type="OrthoDB" id="9815944at2"/>
<dbReference type="GO" id="GO:0016887">
    <property type="term" value="F:ATP hydrolysis activity"/>
    <property type="evidence" value="ECO:0007669"/>
    <property type="project" value="InterPro"/>
</dbReference>
<sequence length="523" mass="60258">MKLHRIKLNAIEHRPLLKGLDLSFTDDNDLSNVDPNCFIGINGSGKSQLLETIADIFFYLDRIFRKINRVIEPNAPCLFELEYSITKSNQNYIVKVIQEKSRGTAPDVLLFDYNYNELELFLDDIESYLPQKIIGYTSGENETLSIPFLDYYDEYADHTASRALPEINSSKKGAAKDYDPRFYLMDYSTNKGVVIANLMSGNSRKVKLLLDSISITGIRNFQLKIQTKHKAAKGKDGIKLTPELEATVKNLKIAAAAYEYDASINAYTFDFYNNDVTRKVINKYFGSSIEFYTALYKLELLNNLIIDKKYRNEIKKTRRQKSLVIKPPTVSEMDKVFSYSEIKLFLNNKSLIDYINLSDGEHQFLNIFGTILMQDTPNSIFLLDEPETHFNPKWRREFVKLWNALAAGRTQDNFITTHSPFLVSDCKREKVFIFKKENGTLQISLPTKETFGASFDYILMSAFGLEYTTSEKSLKDLKDLIKSDDIELIEKGLSNFGESPEKFYLYKRIEELRENTKDDAPNL</sequence>
<dbReference type="InterPro" id="IPR003959">
    <property type="entry name" value="ATPase_AAA_core"/>
</dbReference>
<dbReference type="Pfam" id="PF13304">
    <property type="entry name" value="AAA_21"/>
    <property type="match status" value="1"/>
</dbReference>
<dbReference type="SUPFAM" id="SSF52540">
    <property type="entry name" value="P-loop containing nucleoside triphosphate hydrolases"/>
    <property type="match status" value="1"/>
</dbReference>
<organism evidence="2 3">
    <name type="scientific">Mucilaginibacter paludis DSM 18603</name>
    <dbReference type="NCBI Taxonomy" id="714943"/>
    <lineage>
        <taxon>Bacteria</taxon>
        <taxon>Pseudomonadati</taxon>
        <taxon>Bacteroidota</taxon>
        <taxon>Sphingobacteriia</taxon>
        <taxon>Sphingobacteriales</taxon>
        <taxon>Sphingobacteriaceae</taxon>
        <taxon>Mucilaginibacter</taxon>
    </lineage>
</organism>
<dbReference type="Gene3D" id="3.40.50.300">
    <property type="entry name" value="P-loop containing nucleotide triphosphate hydrolases"/>
    <property type="match status" value="1"/>
</dbReference>
<feature type="domain" description="ATPase AAA-type core" evidence="1">
    <location>
        <begin position="331"/>
        <end position="424"/>
    </location>
</feature>
<keyword evidence="3" id="KW-1185">Reference proteome</keyword>